<keyword evidence="8" id="KW-0143">Chaperone</keyword>
<evidence type="ECO:0000313" key="18">
    <source>
        <dbReference type="Proteomes" id="UP000553193"/>
    </source>
</evidence>
<gene>
    <name evidence="17" type="ORF">GGQ83_000781</name>
</gene>
<keyword evidence="18" id="KW-1185">Reference proteome</keyword>
<evidence type="ECO:0000256" key="3">
    <source>
        <dbReference type="ARBA" id="ARBA00022475"/>
    </source>
</evidence>
<dbReference type="InterPro" id="IPR000297">
    <property type="entry name" value="PPIase_PpiC"/>
</dbReference>
<dbReference type="SUPFAM" id="SSF54534">
    <property type="entry name" value="FKBP-like"/>
    <property type="match status" value="1"/>
</dbReference>
<keyword evidence="5" id="KW-0812">Transmembrane</keyword>
<evidence type="ECO:0000256" key="4">
    <source>
        <dbReference type="ARBA" id="ARBA00022519"/>
    </source>
</evidence>
<comment type="similarity">
    <text evidence="11">Belongs to the PpiD chaperone family.</text>
</comment>
<sequence>MITFMRRLAATWAAKLLFILLILSFAVWGIEDMIRGIGRDDSVARVSGQAIEAPEAQEAARRELQRISRALQGRFEPDAAMRRAVAEQVVEGLVLDRVLQQEAARMGVVVPDDAVRDYVFRIPGFQGADGRFSREVFNSFLRNNDMSEAFFLGLLRTDLARQQMSGAVRAGAALPETAGRRLLGWSLERRSVTLVELPFAQAPEPEAPTEAQLARFHENNPAAFSTPEYRDVSVITMNAERLMAAVEVTEREIEDAYAAARERFEVAERRRIQQVIVQEEAQARTLAEAWAAAPDFATFQAAARAEGAAASELPPTTQAELPIATLGDAAFALAPDTISPPIQSPFGWHVLRVVEVTPPSRRELAEVRDELRNEIAAERAADLAFERANRIEDALAGRVGLADIAQRYDLAYARVRMDASGLTPEGQPAELPVADAAREAAVRAIFAQAPNADVRLQEGDWGFMAVQVNEVIAPALRPLDQVREDVVAAFMADARRRAQDARAAALLAAVRGGQTLTAAAAAEGITAEELGPFGREPGGGNPMPRDLLAPAFELAPQGVTMVELPQSFAVMQMTGVTPADLTGQEQPIAAVRATGAQRMADDIEVQYQAALRARADVRINPRMMDRVAGNSLP</sequence>
<dbReference type="Gene3D" id="1.10.4030.10">
    <property type="entry name" value="Porin chaperone SurA, peptide-binding domain"/>
    <property type="match status" value="1"/>
</dbReference>
<keyword evidence="15" id="KW-0175">Coiled coil</keyword>
<evidence type="ECO:0000256" key="15">
    <source>
        <dbReference type="SAM" id="Coils"/>
    </source>
</evidence>
<dbReference type="InterPro" id="IPR046357">
    <property type="entry name" value="PPIase_dom_sf"/>
</dbReference>
<evidence type="ECO:0000256" key="11">
    <source>
        <dbReference type="ARBA" id="ARBA00038408"/>
    </source>
</evidence>
<feature type="coiled-coil region" evidence="15">
    <location>
        <begin position="239"/>
        <end position="270"/>
    </location>
</feature>
<dbReference type="GO" id="GO:0003755">
    <property type="term" value="F:peptidyl-prolyl cis-trans isomerase activity"/>
    <property type="evidence" value="ECO:0007669"/>
    <property type="project" value="UniProtKB-KW"/>
</dbReference>
<comment type="subcellular location">
    <subcellularLocation>
        <location evidence="1">Cell inner membrane</location>
        <topology evidence="1">Single-pass type II membrane protein</topology>
        <orientation evidence="1">Periplasmic side</orientation>
    </subcellularLocation>
</comment>
<keyword evidence="14" id="KW-0697">Rotamase</keyword>
<dbReference type="PANTHER" id="PTHR47529">
    <property type="entry name" value="PEPTIDYL-PROLYL CIS-TRANS ISOMERASE D"/>
    <property type="match status" value="1"/>
</dbReference>
<keyword evidence="6" id="KW-1133">Transmembrane helix</keyword>
<keyword evidence="7" id="KW-0472">Membrane</keyword>
<dbReference type="Gene3D" id="3.10.50.40">
    <property type="match status" value="1"/>
</dbReference>
<dbReference type="RefSeq" id="WP_184382278.1">
    <property type="nucleotide sequence ID" value="NZ_JACIDJ010000001.1"/>
</dbReference>
<evidence type="ECO:0000256" key="9">
    <source>
        <dbReference type="ARBA" id="ARBA00030642"/>
    </source>
</evidence>
<comment type="caution">
    <text evidence="17">The sequence shown here is derived from an EMBL/GenBank/DDBJ whole genome shotgun (WGS) entry which is preliminary data.</text>
</comment>
<feature type="domain" description="PpiC" evidence="16">
    <location>
        <begin position="267"/>
        <end position="355"/>
    </location>
</feature>
<evidence type="ECO:0000256" key="8">
    <source>
        <dbReference type="ARBA" id="ARBA00023186"/>
    </source>
</evidence>
<evidence type="ECO:0000256" key="13">
    <source>
        <dbReference type="ARBA" id="ARBA00042775"/>
    </source>
</evidence>
<accession>A0A840AB33</accession>
<organism evidence="17 18">
    <name type="scientific">Roseococcus suduntuyensis</name>
    <dbReference type="NCBI Taxonomy" id="455361"/>
    <lineage>
        <taxon>Bacteria</taxon>
        <taxon>Pseudomonadati</taxon>
        <taxon>Pseudomonadota</taxon>
        <taxon>Alphaproteobacteria</taxon>
        <taxon>Acetobacterales</taxon>
        <taxon>Roseomonadaceae</taxon>
        <taxon>Roseococcus</taxon>
    </lineage>
</organism>
<dbReference type="SUPFAM" id="SSF109998">
    <property type="entry name" value="Triger factor/SurA peptide-binding domain-like"/>
    <property type="match status" value="1"/>
</dbReference>
<proteinExistence type="inferred from homology"/>
<dbReference type="InterPro" id="IPR027304">
    <property type="entry name" value="Trigger_fact/SurA_dom_sf"/>
</dbReference>
<dbReference type="AlphaFoldDB" id="A0A840AB33"/>
<evidence type="ECO:0000313" key="17">
    <source>
        <dbReference type="EMBL" id="MBB3897355.1"/>
    </source>
</evidence>
<reference evidence="17 18" key="1">
    <citation type="submission" date="2020-08" db="EMBL/GenBank/DDBJ databases">
        <title>Genomic Encyclopedia of Type Strains, Phase IV (KMG-IV): sequencing the most valuable type-strain genomes for metagenomic binning, comparative biology and taxonomic classification.</title>
        <authorList>
            <person name="Goeker M."/>
        </authorList>
    </citation>
    <scope>NUCLEOTIDE SEQUENCE [LARGE SCALE GENOMIC DNA]</scope>
    <source>
        <strain evidence="17 18">DSM 19979</strain>
    </source>
</reference>
<dbReference type="EMBL" id="JACIDJ010000001">
    <property type="protein sequence ID" value="MBB3897355.1"/>
    <property type="molecule type" value="Genomic_DNA"/>
</dbReference>
<name>A0A840AB33_9PROT</name>
<evidence type="ECO:0000256" key="6">
    <source>
        <dbReference type="ARBA" id="ARBA00022989"/>
    </source>
</evidence>
<evidence type="ECO:0000256" key="14">
    <source>
        <dbReference type="PROSITE-ProRule" id="PRU00278"/>
    </source>
</evidence>
<dbReference type="PANTHER" id="PTHR47529:SF1">
    <property type="entry name" value="PERIPLASMIC CHAPERONE PPID"/>
    <property type="match status" value="1"/>
</dbReference>
<dbReference type="Pfam" id="PF13145">
    <property type="entry name" value="Rotamase_2"/>
    <property type="match status" value="1"/>
</dbReference>
<evidence type="ECO:0000256" key="12">
    <source>
        <dbReference type="ARBA" id="ARBA00040743"/>
    </source>
</evidence>
<evidence type="ECO:0000256" key="1">
    <source>
        <dbReference type="ARBA" id="ARBA00004382"/>
    </source>
</evidence>
<dbReference type="GO" id="GO:0005886">
    <property type="term" value="C:plasma membrane"/>
    <property type="evidence" value="ECO:0007669"/>
    <property type="project" value="UniProtKB-SubCell"/>
</dbReference>
<protein>
    <recommendedName>
        <fullName evidence="2">Parvulin-like PPIase</fullName>
    </recommendedName>
    <alternativeName>
        <fullName evidence="9">Peptidyl-prolyl cis-trans isomerase plp</fullName>
    </alternativeName>
    <alternativeName>
        <fullName evidence="12">Periplasmic chaperone PpiD</fullName>
    </alternativeName>
    <alternativeName>
        <fullName evidence="13">Periplasmic folding chaperone</fullName>
    </alternativeName>
    <alternativeName>
        <fullName evidence="10">Rotamase plp</fullName>
    </alternativeName>
</protein>
<evidence type="ECO:0000256" key="2">
    <source>
        <dbReference type="ARBA" id="ARBA00018370"/>
    </source>
</evidence>
<evidence type="ECO:0000259" key="16">
    <source>
        <dbReference type="PROSITE" id="PS50198"/>
    </source>
</evidence>
<dbReference type="Proteomes" id="UP000553193">
    <property type="component" value="Unassembled WGS sequence"/>
</dbReference>
<dbReference type="InterPro" id="IPR052029">
    <property type="entry name" value="PpiD_chaperone"/>
</dbReference>
<keyword evidence="3" id="KW-1003">Cell membrane</keyword>
<keyword evidence="4" id="KW-0997">Cell inner membrane</keyword>
<evidence type="ECO:0000256" key="7">
    <source>
        <dbReference type="ARBA" id="ARBA00023136"/>
    </source>
</evidence>
<evidence type="ECO:0000256" key="5">
    <source>
        <dbReference type="ARBA" id="ARBA00022692"/>
    </source>
</evidence>
<evidence type="ECO:0000256" key="10">
    <source>
        <dbReference type="ARBA" id="ARBA00031484"/>
    </source>
</evidence>
<dbReference type="Pfam" id="PF13624">
    <property type="entry name" value="SurA_N_3"/>
    <property type="match status" value="1"/>
</dbReference>
<keyword evidence="14 17" id="KW-0413">Isomerase</keyword>
<dbReference type="PROSITE" id="PS50198">
    <property type="entry name" value="PPIC_PPIASE_2"/>
    <property type="match status" value="1"/>
</dbReference>